<reference evidence="4" key="2">
    <citation type="submission" date="2021-09" db="EMBL/GenBank/DDBJ databases">
        <authorList>
            <person name="Jia N."/>
            <person name="Wang J."/>
            <person name="Shi W."/>
            <person name="Du L."/>
            <person name="Sun Y."/>
            <person name="Zhan W."/>
            <person name="Jiang J."/>
            <person name="Wang Q."/>
            <person name="Zhang B."/>
            <person name="Ji P."/>
            <person name="Sakyi L.B."/>
            <person name="Cui X."/>
            <person name="Yuan T."/>
            <person name="Jiang B."/>
            <person name="Yang W."/>
            <person name="Lam T.T.-Y."/>
            <person name="Chang Q."/>
            <person name="Ding S."/>
            <person name="Wang X."/>
            <person name="Zhu J."/>
            <person name="Ruan X."/>
            <person name="Zhao L."/>
            <person name="Wei J."/>
            <person name="Que T."/>
            <person name="Du C."/>
            <person name="Cheng J."/>
            <person name="Dai P."/>
            <person name="Han X."/>
            <person name="Huang E."/>
            <person name="Gao Y."/>
            <person name="Liu J."/>
            <person name="Shao H."/>
            <person name="Ye R."/>
            <person name="Li L."/>
            <person name="Wei W."/>
            <person name="Wang X."/>
            <person name="Wang C."/>
            <person name="Huo Q."/>
            <person name="Li W."/>
            <person name="Guo W."/>
            <person name="Chen H."/>
            <person name="Chen S."/>
            <person name="Zhou L."/>
            <person name="Zhou L."/>
            <person name="Ni X."/>
            <person name="Tian J."/>
            <person name="Zhou Y."/>
            <person name="Sheng Y."/>
            <person name="Liu T."/>
            <person name="Pan Y."/>
            <person name="Xia L."/>
            <person name="Li J."/>
            <person name="Zhao F."/>
            <person name="Cao W."/>
        </authorList>
    </citation>
    <scope>NUCLEOTIDE SEQUENCE</scope>
    <source>
        <strain evidence="4">Rmic-2018</strain>
        <tissue evidence="4">Larvae</tissue>
    </source>
</reference>
<comment type="cofactor">
    <cofactor evidence="1">
        <name>a divalent metal cation</name>
        <dbReference type="ChEBI" id="CHEBI:60240"/>
    </cofactor>
</comment>
<evidence type="ECO:0000313" key="4">
    <source>
        <dbReference type="EMBL" id="KAH8033671.1"/>
    </source>
</evidence>
<reference evidence="4" key="1">
    <citation type="journal article" date="2020" name="Cell">
        <title>Large-Scale Comparative Analyses of Tick Genomes Elucidate Their Genetic Diversity and Vector Capacities.</title>
        <authorList>
            <consortium name="Tick Genome and Microbiome Consortium (TIGMIC)"/>
            <person name="Jia N."/>
            <person name="Wang J."/>
            <person name="Shi W."/>
            <person name="Du L."/>
            <person name="Sun Y."/>
            <person name="Zhan W."/>
            <person name="Jiang J.F."/>
            <person name="Wang Q."/>
            <person name="Zhang B."/>
            <person name="Ji P."/>
            <person name="Bell-Sakyi L."/>
            <person name="Cui X.M."/>
            <person name="Yuan T.T."/>
            <person name="Jiang B.G."/>
            <person name="Yang W.F."/>
            <person name="Lam T.T."/>
            <person name="Chang Q.C."/>
            <person name="Ding S.J."/>
            <person name="Wang X.J."/>
            <person name="Zhu J.G."/>
            <person name="Ruan X.D."/>
            <person name="Zhao L."/>
            <person name="Wei J.T."/>
            <person name="Ye R.Z."/>
            <person name="Que T.C."/>
            <person name="Du C.H."/>
            <person name="Zhou Y.H."/>
            <person name="Cheng J.X."/>
            <person name="Dai P.F."/>
            <person name="Guo W.B."/>
            <person name="Han X.H."/>
            <person name="Huang E.J."/>
            <person name="Li L.F."/>
            <person name="Wei W."/>
            <person name="Gao Y.C."/>
            <person name="Liu J.Z."/>
            <person name="Shao H.Z."/>
            <person name="Wang X."/>
            <person name="Wang C.C."/>
            <person name="Yang T.C."/>
            <person name="Huo Q.B."/>
            <person name="Li W."/>
            <person name="Chen H.Y."/>
            <person name="Chen S.E."/>
            <person name="Zhou L.G."/>
            <person name="Ni X.B."/>
            <person name="Tian J.H."/>
            <person name="Sheng Y."/>
            <person name="Liu T."/>
            <person name="Pan Y.S."/>
            <person name="Xia L.Y."/>
            <person name="Li J."/>
            <person name="Zhao F."/>
            <person name="Cao W.C."/>
        </authorList>
    </citation>
    <scope>NUCLEOTIDE SEQUENCE</scope>
    <source>
        <strain evidence="4">Rmic-2018</strain>
    </source>
</reference>
<protein>
    <recommendedName>
        <fullName evidence="3">DDE Tnp4 domain-containing protein</fullName>
    </recommendedName>
</protein>
<dbReference type="GO" id="GO:0046872">
    <property type="term" value="F:metal ion binding"/>
    <property type="evidence" value="ECO:0007669"/>
    <property type="project" value="UniProtKB-KW"/>
</dbReference>
<dbReference type="Proteomes" id="UP000821866">
    <property type="component" value="Chromosome 2"/>
</dbReference>
<feature type="domain" description="DDE Tnp4" evidence="3">
    <location>
        <begin position="140"/>
        <end position="246"/>
    </location>
</feature>
<dbReference type="InterPro" id="IPR027806">
    <property type="entry name" value="HARBI1_dom"/>
</dbReference>
<dbReference type="Pfam" id="PF13359">
    <property type="entry name" value="DDE_Tnp_4"/>
    <property type="match status" value="1"/>
</dbReference>
<evidence type="ECO:0000256" key="1">
    <source>
        <dbReference type="ARBA" id="ARBA00001968"/>
    </source>
</evidence>
<keyword evidence="2" id="KW-0479">Metal-binding</keyword>
<evidence type="ECO:0000256" key="2">
    <source>
        <dbReference type="ARBA" id="ARBA00022723"/>
    </source>
</evidence>
<name>A0A9J6EHF7_RHIMP</name>
<proteinExistence type="predicted"/>
<comment type="caution">
    <text evidence="4">The sequence shown here is derived from an EMBL/GenBank/DDBJ whole genome shotgun (WGS) entry which is preliminary data.</text>
</comment>
<evidence type="ECO:0000259" key="3">
    <source>
        <dbReference type="Pfam" id="PF13359"/>
    </source>
</evidence>
<organism evidence="4 5">
    <name type="scientific">Rhipicephalus microplus</name>
    <name type="common">Cattle tick</name>
    <name type="synonym">Boophilus microplus</name>
    <dbReference type="NCBI Taxonomy" id="6941"/>
    <lineage>
        <taxon>Eukaryota</taxon>
        <taxon>Metazoa</taxon>
        <taxon>Ecdysozoa</taxon>
        <taxon>Arthropoda</taxon>
        <taxon>Chelicerata</taxon>
        <taxon>Arachnida</taxon>
        <taxon>Acari</taxon>
        <taxon>Parasitiformes</taxon>
        <taxon>Ixodida</taxon>
        <taxon>Ixodoidea</taxon>
        <taxon>Ixodidae</taxon>
        <taxon>Rhipicephalinae</taxon>
        <taxon>Rhipicephalus</taxon>
        <taxon>Boophilus</taxon>
    </lineage>
</organism>
<accession>A0A9J6EHF7</accession>
<gene>
    <name evidence="4" type="ORF">HPB51_015017</name>
</gene>
<sequence length="336" mass="38063">MAPINTRALAELEEIDAKNELIVVHSIARRRRRRLRRVWVRQVFLDRAVDGDFHNLLVKLRLGDAAMFHNFMRMSPQQFDFLENLVRPLIEVRSTHLRSAISAAERLAITLRFLATGNSYQSLSYSFRVGKLTISQLVPKQGFSINLMASCDASYKFTSVYIGCYGRESDGGVFAASQLGIFVDNGHKNLPAPCALPNGGPVLLYVFVADDAFPLKKNLMKPYPGTQAANSAKRIYNYRLSRARRREDRLVATVLRSSQTPLEAQENSFQVTGGTPPHHFPKRTDKVRIPILKEGSTRSRQLCQLLPWAWRSAMAVYLKEELLAACTVYFSTVYYT</sequence>
<dbReference type="EMBL" id="JABSTU010000004">
    <property type="protein sequence ID" value="KAH8033671.1"/>
    <property type="molecule type" value="Genomic_DNA"/>
</dbReference>
<evidence type="ECO:0000313" key="5">
    <source>
        <dbReference type="Proteomes" id="UP000821866"/>
    </source>
</evidence>
<keyword evidence="5" id="KW-1185">Reference proteome</keyword>
<dbReference type="AlphaFoldDB" id="A0A9J6EHF7"/>